<organism evidence="1 2">
    <name type="scientific">Xylanibacter rodentium</name>
    <dbReference type="NCBI Taxonomy" id="2736289"/>
    <lineage>
        <taxon>Bacteria</taxon>
        <taxon>Pseudomonadati</taxon>
        <taxon>Bacteroidota</taxon>
        <taxon>Bacteroidia</taxon>
        <taxon>Bacteroidales</taxon>
        <taxon>Prevotellaceae</taxon>
        <taxon>Xylanibacter</taxon>
    </lineage>
</organism>
<evidence type="ECO:0000313" key="2">
    <source>
        <dbReference type="Proteomes" id="UP001193734"/>
    </source>
</evidence>
<dbReference type="EMBL" id="JABKKE010000006">
    <property type="protein sequence ID" value="NPE13688.1"/>
    <property type="molecule type" value="Genomic_DNA"/>
</dbReference>
<dbReference type="GeneID" id="82157114"/>
<dbReference type="Proteomes" id="UP001193734">
    <property type="component" value="Unassembled WGS sequence"/>
</dbReference>
<dbReference type="SUPFAM" id="SSF54001">
    <property type="entry name" value="Cysteine proteinases"/>
    <property type="match status" value="1"/>
</dbReference>
<proteinExistence type="predicted"/>
<dbReference type="RefSeq" id="WP_172177006.1">
    <property type="nucleotide sequence ID" value="NZ_CASGIA010000002.1"/>
</dbReference>
<gene>
    <name evidence="1" type="ORF">HPS55_04990</name>
</gene>
<protein>
    <recommendedName>
        <fullName evidence="3">Permuted papain-like amidase YaeF/Yiix C92 family enzyme</fullName>
    </recommendedName>
</protein>
<keyword evidence="2" id="KW-1185">Reference proteome</keyword>
<dbReference type="InterPro" id="IPR038765">
    <property type="entry name" value="Papain-like_cys_pep_sf"/>
</dbReference>
<name>A0ABX2AUN2_9BACT</name>
<accession>A0ABX2AUN2</accession>
<evidence type="ECO:0008006" key="3">
    <source>
        <dbReference type="Google" id="ProtNLM"/>
    </source>
</evidence>
<reference evidence="1 2" key="1">
    <citation type="submission" date="2020-05" db="EMBL/GenBank/DDBJ databases">
        <title>Distinct polysaccharide utilization as determinants for interspecies competition between intestinal Prevotella spp.</title>
        <authorList>
            <person name="Galvez E.J.C."/>
            <person name="Iljazovic A."/>
            <person name="Strowig T."/>
        </authorList>
    </citation>
    <scope>NUCLEOTIDE SEQUENCE [LARGE SCALE GENOMIC DNA]</scope>
    <source>
        <strain evidence="1 2">PROD</strain>
    </source>
</reference>
<evidence type="ECO:0000313" key="1">
    <source>
        <dbReference type="EMBL" id="NPE13688.1"/>
    </source>
</evidence>
<dbReference type="Gene3D" id="3.90.1720.10">
    <property type="entry name" value="endopeptidase domain like (from Nostoc punctiforme)"/>
    <property type="match status" value="1"/>
</dbReference>
<sequence length="211" mass="23150">MTYNCLTRNFIAAGIVVALCSLTGCGYDGDRQTTILPDSIRLCPGDVVLRRGFGFTSHAVLVADRGGGYSHVGIVVDSAGAMMVVHAVPDEPDYDGDADRVKMDIPTRFYAPENAETGRVMRCKDSTAAARAALVAMRVYARGTLFDHDYDDRDTTRMYCCELVEFAYRQAGMPLVTAPRHNFSIPGMQIENVILPSDFMSSPHLYSVICF</sequence>
<comment type="caution">
    <text evidence="1">The sequence shown here is derived from an EMBL/GenBank/DDBJ whole genome shotgun (WGS) entry which is preliminary data.</text>
</comment>